<keyword evidence="1" id="KW-0677">Repeat</keyword>
<evidence type="ECO:0000256" key="1">
    <source>
        <dbReference type="ARBA" id="ARBA00022737"/>
    </source>
</evidence>
<dbReference type="Proteomes" id="UP000434172">
    <property type="component" value="Unassembled WGS sequence"/>
</dbReference>
<dbReference type="Pfam" id="PF12796">
    <property type="entry name" value="Ank_2"/>
    <property type="match status" value="3"/>
</dbReference>
<dbReference type="InterPro" id="IPR027417">
    <property type="entry name" value="P-loop_NTPase"/>
</dbReference>
<keyword evidence="2" id="KW-0040">ANK repeat</keyword>
<name>A0A8H3ZW17_9PEZI</name>
<evidence type="ECO:0000313" key="5">
    <source>
        <dbReference type="Proteomes" id="UP000434172"/>
    </source>
</evidence>
<accession>A0A8H3ZW17</accession>
<dbReference type="Pfam" id="PF24883">
    <property type="entry name" value="NPHP3_N"/>
    <property type="match status" value="1"/>
</dbReference>
<dbReference type="InterPro" id="IPR035994">
    <property type="entry name" value="Nucleoside_phosphorylase_sf"/>
</dbReference>
<dbReference type="InterPro" id="IPR002110">
    <property type="entry name" value="Ankyrin_rpt"/>
</dbReference>
<dbReference type="PROSITE" id="PS50297">
    <property type="entry name" value="ANK_REP_REGION"/>
    <property type="match status" value="2"/>
</dbReference>
<dbReference type="GO" id="GO:0003824">
    <property type="term" value="F:catalytic activity"/>
    <property type="evidence" value="ECO:0007669"/>
    <property type="project" value="InterPro"/>
</dbReference>
<dbReference type="SUPFAM" id="SSF48403">
    <property type="entry name" value="Ankyrin repeat"/>
    <property type="match status" value="1"/>
</dbReference>
<dbReference type="Gene3D" id="3.40.50.300">
    <property type="entry name" value="P-loop containing nucleotide triphosphate hydrolases"/>
    <property type="match status" value="1"/>
</dbReference>
<dbReference type="SMART" id="SM00248">
    <property type="entry name" value="ANK"/>
    <property type="match status" value="9"/>
</dbReference>
<keyword evidence="5" id="KW-1185">Reference proteome</keyword>
<feature type="repeat" description="ANK" evidence="2">
    <location>
        <begin position="1381"/>
        <end position="1413"/>
    </location>
</feature>
<dbReference type="InterPro" id="IPR036770">
    <property type="entry name" value="Ankyrin_rpt-contain_sf"/>
</dbReference>
<evidence type="ECO:0000256" key="2">
    <source>
        <dbReference type="PROSITE-ProRule" id="PRU00023"/>
    </source>
</evidence>
<evidence type="ECO:0000313" key="4">
    <source>
        <dbReference type="EMBL" id="KAF0330037.1"/>
    </source>
</evidence>
<sequence length="1604" mass="177699">MKSGAHRDEIAQRYDLIAFEMEAAGAWDEVPCVVIKGVCDYADSHKNKKWQTFAAATAASSMKALLELYIQTDSPGISRIEFTTQRINEILTWISKEPYEQHHTLNKSEVLEGTGKWLLEDEVFQSWKNPEASSILWLHGIPGSGKSKLTSIVVEDALQSSPSATVYFYCSRNPAEPGRSNPASIIASIARQLAMPQPGADILDAAVEAYKRFEENAFASQSLTLGESEGLIHKLLDSCRGQTITLIIDAMDECNRDTRQDLLNFLVSLLEATTTMKVFVSSRDDWDIVHKLDKNENMYLSSERNSKDIELFVRLETSRLVENGSLLRGSSRKEELRSKIINKLSSNAHGMFRWASLHIQELRRQATDAAIEERLVKMPRTLEGLYQEILAKIEDRDTVADREMARNAFIWLLCAQEQLRSSVFLAMVSKTKEGSTPTISSENLLELCNNLVLFDETLDAFRFPHLAVREFLEGEHAYKITTAHALAAEQCLLNLADIPPTIIPLTPILIYSVFFWADHARKADHEERQSRLSLLLADFFSGEQDPYSPFSRWHDRVSYKDYSLDWGIIDKFDAALSYPPFAMLVICMFDLSGVLSPGRWTELARARPRNSDGATHEELAIRYDSIRILQWHLDAGVSFNLTIKHLEVAVGSGENNRRVTMFLLERLAADIRITEDVVKTAASNAECGDMIVSHLLQKRGHEITITGDIIEAAVQNPRRAVEITLLLLKQYKRQITSDIVLAAIQNGADVVKLLLDERGDEIEISADLILAAANVGDGFDDSVLSLLLDMRRGQIHITEGFIISIASNGRCYPGLMEMLLDECEDEVLITEELLDAVKNNADFGEELMVLLLDRLGTKSQIPMEFMETVVERFDGNIVRKFIEIHGDNMEIDNRIVKSAVQNGLYGEDVVAVLLEEYGDQIEITEDITEAIFETEFCGDCILGVLLDERPHEIRITEKLVKMATAPICSGMMAVILDKCGDDVHITDELIDSCFSAEVIETIMIKREEYEIQVTEHVLIQAARQNSSGMTRRDHGLLQLLLDSCLEEVRHGITEEVLWAAARNSDHGMRFITLFLDRCGDDVVITKKILQAAASNSSCGDRVMAVLLERRGDSIRITESIVEAAVKNPSIGHKVMELLFAARAGRIPIPENALVLACATQHAYRVIRTLFEKCGDNIQITEEAVSVAVQNSWCGNRILELFLEKDRDDVPVTDNIVSLAARNDMCGDKIVSLLLKKRKDDVPITGEVFLAATQNPRCGHRVMAAIFDTPGVMDEEDHQISEALERSLYDASGLGYLETAEVLLNNNVDVNAKGYAHGCALQAASFAGHRMMVQKLVRYHADVKTWAGFFGYALHAASASGHLKVMQILLQNGADVNARGGAFNTALQAASRFGHENAVKLLLENDADVHAQGGIERNALYAASLWGHSQVVQILLQNQANVNTQGGRFGNVLQAASFEGHQEIAQMLLENGAEASCDSGFYGGSMQAASAGGHVAIVSLLHDKYGIGLDYSNCKFGRTALSYAAGGGHSSVVELLLADASVRPSSQDHIGRTPLFYAAQKGHADIVSTLAERDPSAVDQQDWYGSTPLSVAARGGHIEVKTSIW</sequence>
<dbReference type="PROSITE" id="PS50088">
    <property type="entry name" value="ANK_REPEAT"/>
    <property type="match status" value="3"/>
</dbReference>
<gene>
    <name evidence="4" type="ORF">GQ607_002804</name>
</gene>
<dbReference type="Gene3D" id="3.40.50.1580">
    <property type="entry name" value="Nucleoside phosphorylase domain"/>
    <property type="match status" value="1"/>
</dbReference>
<dbReference type="PANTHER" id="PTHR10039:SF16">
    <property type="entry name" value="GPI INOSITOL-DEACYLASE"/>
    <property type="match status" value="1"/>
</dbReference>
<dbReference type="Pfam" id="PF23397">
    <property type="entry name" value="DUF7104"/>
    <property type="match status" value="13"/>
</dbReference>
<feature type="repeat" description="ANK" evidence="2">
    <location>
        <begin position="1352"/>
        <end position="1380"/>
    </location>
</feature>
<organism evidence="4 5">
    <name type="scientific">Colletotrichum asianum</name>
    <dbReference type="NCBI Taxonomy" id="702518"/>
    <lineage>
        <taxon>Eukaryota</taxon>
        <taxon>Fungi</taxon>
        <taxon>Dikarya</taxon>
        <taxon>Ascomycota</taxon>
        <taxon>Pezizomycotina</taxon>
        <taxon>Sordariomycetes</taxon>
        <taxon>Hypocreomycetidae</taxon>
        <taxon>Glomerellales</taxon>
        <taxon>Glomerellaceae</taxon>
        <taxon>Colletotrichum</taxon>
        <taxon>Colletotrichum gloeosporioides species complex</taxon>
    </lineage>
</organism>
<dbReference type="InterPro" id="IPR056884">
    <property type="entry name" value="NPHP3-like_N"/>
</dbReference>
<dbReference type="PANTHER" id="PTHR10039">
    <property type="entry name" value="AMELOGENIN"/>
    <property type="match status" value="1"/>
</dbReference>
<proteinExistence type="predicted"/>
<protein>
    <submittedName>
        <fullName evidence="4">Ankyrin repeat protein</fullName>
    </submittedName>
</protein>
<dbReference type="SUPFAM" id="SSF53167">
    <property type="entry name" value="Purine and uridine phosphorylases"/>
    <property type="match status" value="1"/>
</dbReference>
<dbReference type="SUPFAM" id="SSF52540">
    <property type="entry name" value="P-loop containing nucleoside triphosphate hydrolases"/>
    <property type="match status" value="1"/>
</dbReference>
<comment type="caution">
    <text evidence="4">The sequence shown here is derived from an EMBL/GenBank/DDBJ whole genome shotgun (WGS) entry which is preliminary data.</text>
</comment>
<feature type="repeat" description="ANK" evidence="2">
    <location>
        <begin position="1414"/>
        <end position="1446"/>
    </location>
</feature>
<dbReference type="InterPro" id="IPR055530">
    <property type="entry name" value="DUF7104"/>
</dbReference>
<reference evidence="4 5" key="1">
    <citation type="submission" date="2019-12" db="EMBL/GenBank/DDBJ databases">
        <title>A genome sequence resource for the geographically widespread anthracnose pathogen Colletotrichum asianum.</title>
        <authorList>
            <person name="Meng Y."/>
        </authorList>
    </citation>
    <scope>NUCLEOTIDE SEQUENCE [LARGE SCALE GENOMIC DNA]</scope>
    <source>
        <strain evidence="4 5">ICMP 18580</strain>
    </source>
</reference>
<dbReference type="Gene3D" id="1.20.5.340">
    <property type="match status" value="2"/>
</dbReference>
<feature type="domain" description="Nephrocystin 3-like N-terminal" evidence="3">
    <location>
        <begin position="113"/>
        <end position="283"/>
    </location>
</feature>
<dbReference type="Gene3D" id="1.25.40.20">
    <property type="entry name" value="Ankyrin repeat-containing domain"/>
    <property type="match status" value="4"/>
</dbReference>
<dbReference type="OrthoDB" id="20872at2759"/>
<evidence type="ECO:0000259" key="3">
    <source>
        <dbReference type="Pfam" id="PF24883"/>
    </source>
</evidence>
<dbReference type="EMBL" id="WOWK01000009">
    <property type="protein sequence ID" value="KAF0330037.1"/>
    <property type="molecule type" value="Genomic_DNA"/>
</dbReference>
<dbReference type="GO" id="GO:0009116">
    <property type="term" value="P:nucleoside metabolic process"/>
    <property type="evidence" value="ECO:0007669"/>
    <property type="project" value="InterPro"/>
</dbReference>